<keyword evidence="1" id="KW-0472">Membrane</keyword>
<organism evidence="2 3">
    <name type="scientific">Cellulomonas fulva</name>
    <dbReference type="NCBI Taxonomy" id="2835530"/>
    <lineage>
        <taxon>Bacteria</taxon>
        <taxon>Bacillati</taxon>
        <taxon>Actinomycetota</taxon>
        <taxon>Actinomycetes</taxon>
        <taxon>Micrococcales</taxon>
        <taxon>Cellulomonadaceae</taxon>
        <taxon>Cellulomonas</taxon>
    </lineage>
</organism>
<evidence type="ECO:0000256" key="1">
    <source>
        <dbReference type="SAM" id="Phobius"/>
    </source>
</evidence>
<keyword evidence="3" id="KW-1185">Reference proteome</keyword>
<dbReference type="RefSeq" id="WP_214348669.1">
    <property type="nucleotide sequence ID" value="NZ_JAHBOH010000001.1"/>
</dbReference>
<accession>A0ABS5TY94</accession>
<comment type="caution">
    <text evidence="2">The sequence shown here is derived from an EMBL/GenBank/DDBJ whole genome shotgun (WGS) entry which is preliminary data.</text>
</comment>
<protein>
    <recommendedName>
        <fullName evidence="4">Secreted protein</fullName>
    </recommendedName>
</protein>
<evidence type="ECO:0000313" key="3">
    <source>
        <dbReference type="Proteomes" id="UP000722125"/>
    </source>
</evidence>
<proteinExistence type="predicted"/>
<keyword evidence="1" id="KW-0812">Transmembrane</keyword>
<sequence length="86" mass="9430">MDWPTVILLLGVLVVVLIVGIAVVTTRLEARKLDLDEARADEVKRLVGRYEELAAATLDAQTRAAADLAELHARVVGVERILRTVE</sequence>
<keyword evidence="1" id="KW-1133">Transmembrane helix</keyword>
<gene>
    <name evidence="2" type="ORF">KIN34_07300</name>
</gene>
<name>A0ABS5TY94_9CELL</name>
<evidence type="ECO:0000313" key="2">
    <source>
        <dbReference type="EMBL" id="MBT0994089.1"/>
    </source>
</evidence>
<reference evidence="2 3" key="1">
    <citation type="submission" date="2021-05" db="EMBL/GenBank/DDBJ databases">
        <title>Description of Cellulomonas sp. DKR-3 sp. nov.</title>
        <authorList>
            <person name="Dahal R.H."/>
            <person name="Chaudhary D.K."/>
        </authorList>
    </citation>
    <scope>NUCLEOTIDE SEQUENCE [LARGE SCALE GENOMIC DNA]</scope>
    <source>
        <strain evidence="2 3">DKR-3</strain>
    </source>
</reference>
<dbReference type="Proteomes" id="UP000722125">
    <property type="component" value="Unassembled WGS sequence"/>
</dbReference>
<dbReference type="EMBL" id="JAHBOH010000001">
    <property type="protein sequence ID" value="MBT0994089.1"/>
    <property type="molecule type" value="Genomic_DNA"/>
</dbReference>
<evidence type="ECO:0008006" key="4">
    <source>
        <dbReference type="Google" id="ProtNLM"/>
    </source>
</evidence>
<feature type="transmembrane region" description="Helical" evidence="1">
    <location>
        <begin position="6"/>
        <end position="25"/>
    </location>
</feature>